<dbReference type="GO" id="GO:0080120">
    <property type="term" value="P:CAAX-box protein maturation"/>
    <property type="evidence" value="ECO:0007669"/>
    <property type="project" value="UniProtKB-ARBA"/>
</dbReference>
<dbReference type="PANTHER" id="PTHR36435">
    <property type="entry name" value="SLR1288 PROTEIN"/>
    <property type="match status" value="1"/>
</dbReference>
<sequence length="232" mass="25934">MNKLNTPPTRSHMKTAILFIIIYITVQLAPAVVVFLFFEPSQVEQILPVTIITTIISFFIGTAAILTVNYKAQFKTVVDRKGQAFSKIIIWGVLGLFLLLIGQTLASFVEVNFLNQPLTSENTNQLLTIARHYPYFILIIAFLGPIMEEFVFRKAIYGSLVPITGKIGAAVIAALIFSFMHLDGHILLYSVTSFIFTYLYEKTHSIWTPVIAHILLNSLAVLGTFTTVFISL</sequence>
<feature type="transmembrane region" description="Helical" evidence="2">
    <location>
        <begin position="129"/>
        <end position="146"/>
    </location>
</feature>
<evidence type="ECO:0000256" key="2">
    <source>
        <dbReference type="SAM" id="Phobius"/>
    </source>
</evidence>
<evidence type="ECO:0000256" key="1">
    <source>
        <dbReference type="ARBA" id="ARBA00009067"/>
    </source>
</evidence>
<dbReference type="PANTHER" id="PTHR36435:SF6">
    <property type="entry name" value="ABORTIVE INFECTION PROTEIN"/>
    <property type="match status" value="1"/>
</dbReference>
<dbReference type="GO" id="GO:0004175">
    <property type="term" value="F:endopeptidase activity"/>
    <property type="evidence" value="ECO:0007669"/>
    <property type="project" value="UniProtKB-ARBA"/>
</dbReference>
<dbReference type="InterPro" id="IPR003675">
    <property type="entry name" value="Rce1/LyrA-like_dom"/>
</dbReference>
<gene>
    <name evidence="4" type="ORF">Q4F26_03200</name>
</gene>
<name>A0AA43UCA2_9LACT</name>
<dbReference type="Proteomes" id="UP001171751">
    <property type="component" value="Unassembled WGS sequence"/>
</dbReference>
<dbReference type="InterPro" id="IPR052710">
    <property type="entry name" value="CAAX_protease"/>
</dbReference>
<proteinExistence type="inferred from homology"/>
<feature type="domain" description="CAAX prenyl protease 2/Lysostaphin resistance protein A-like" evidence="3">
    <location>
        <begin position="134"/>
        <end position="218"/>
    </location>
</feature>
<accession>A0AA43UCA2</accession>
<comment type="caution">
    <text evidence="4">The sequence shown here is derived from an EMBL/GenBank/DDBJ whole genome shotgun (WGS) entry which is preliminary data.</text>
</comment>
<organism evidence="4 5">
    <name type="scientific">Atopococcus tabaci</name>
    <dbReference type="NCBI Taxonomy" id="269774"/>
    <lineage>
        <taxon>Bacteria</taxon>
        <taxon>Bacillati</taxon>
        <taxon>Bacillota</taxon>
        <taxon>Bacilli</taxon>
        <taxon>Lactobacillales</taxon>
        <taxon>Carnobacteriaceae</taxon>
        <taxon>Atopococcus</taxon>
    </lineage>
</organism>
<keyword evidence="5" id="KW-1185">Reference proteome</keyword>
<evidence type="ECO:0000259" key="3">
    <source>
        <dbReference type="Pfam" id="PF02517"/>
    </source>
</evidence>
<evidence type="ECO:0000313" key="5">
    <source>
        <dbReference type="Proteomes" id="UP001171751"/>
    </source>
</evidence>
<comment type="similarity">
    <text evidence="1">Belongs to the UPF0177 family.</text>
</comment>
<keyword evidence="2" id="KW-0472">Membrane</keyword>
<dbReference type="Pfam" id="PF02517">
    <property type="entry name" value="Rce1-like"/>
    <property type="match status" value="1"/>
</dbReference>
<feature type="transmembrane region" description="Helical" evidence="2">
    <location>
        <begin position="167"/>
        <end position="200"/>
    </location>
</feature>
<reference evidence="4" key="1">
    <citation type="submission" date="2023-07" db="EMBL/GenBank/DDBJ databases">
        <title>Between Cages and Wild: Unraveling the Impact of Captivity on Animal Microbiomes and Antimicrobial Resistance.</title>
        <authorList>
            <person name="Schmartz G.P."/>
            <person name="Rehner J."/>
            <person name="Schuff M.J."/>
            <person name="Becker S.L."/>
            <person name="Kravczyk M."/>
            <person name="Gurevich A."/>
            <person name="Francke R."/>
            <person name="Mueller R."/>
            <person name="Keller V."/>
            <person name="Keller A."/>
        </authorList>
    </citation>
    <scope>NUCLEOTIDE SEQUENCE</scope>
    <source>
        <strain evidence="4">S39M_St_73</strain>
    </source>
</reference>
<dbReference type="AlphaFoldDB" id="A0AA43UCA2"/>
<keyword evidence="2" id="KW-1133">Transmembrane helix</keyword>
<feature type="transmembrane region" description="Helical" evidence="2">
    <location>
        <begin position="88"/>
        <end position="109"/>
    </location>
</feature>
<dbReference type="EMBL" id="JAUNQW010000009">
    <property type="protein sequence ID" value="MDO5457328.1"/>
    <property type="molecule type" value="Genomic_DNA"/>
</dbReference>
<protein>
    <submittedName>
        <fullName evidence="4">Type II CAAX endopeptidase family protein</fullName>
    </submittedName>
</protein>
<evidence type="ECO:0000313" key="4">
    <source>
        <dbReference type="EMBL" id="MDO5457328.1"/>
    </source>
</evidence>
<feature type="transmembrane region" description="Helical" evidence="2">
    <location>
        <begin position="50"/>
        <end position="68"/>
    </location>
</feature>
<keyword evidence="2" id="KW-0812">Transmembrane</keyword>
<feature type="transmembrane region" description="Helical" evidence="2">
    <location>
        <begin position="16"/>
        <end position="38"/>
    </location>
</feature>
<feature type="transmembrane region" description="Helical" evidence="2">
    <location>
        <begin position="206"/>
        <end position="230"/>
    </location>
</feature>